<keyword evidence="1" id="KW-0472">Membrane</keyword>
<dbReference type="Proteomes" id="UP000426027">
    <property type="component" value="Chromosome"/>
</dbReference>
<evidence type="ECO:0000256" key="1">
    <source>
        <dbReference type="SAM" id="Phobius"/>
    </source>
</evidence>
<organism evidence="2 3">
    <name type="scientific">Phnomibacter ginsenosidimutans</name>
    <dbReference type="NCBI Taxonomy" id="2676868"/>
    <lineage>
        <taxon>Bacteria</taxon>
        <taxon>Pseudomonadati</taxon>
        <taxon>Bacteroidota</taxon>
        <taxon>Chitinophagia</taxon>
        <taxon>Chitinophagales</taxon>
        <taxon>Chitinophagaceae</taxon>
        <taxon>Phnomibacter</taxon>
    </lineage>
</organism>
<accession>A0A6I6G6W2</accession>
<protein>
    <submittedName>
        <fullName evidence="2">Uncharacterized protein</fullName>
    </submittedName>
</protein>
<keyword evidence="1" id="KW-0812">Transmembrane</keyword>
<feature type="transmembrane region" description="Helical" evidence="1">
    <location>
        <begin position="117"/>
        <end position="138"/>
    </location>
</feature>
<dbReference type="AlphaFoldDB" id="A0A6I6G6W2"/>
<keyword evidence="1" id="KW-1133">Transmembrane helix</keyword>
<keyword evidence="3" id="KW-1185">Reference proteome</keyword>
<dbReference type="EMBL" id="CP046566">
    <property type="protein sequence ID" value="QGW28416.1"/>
    <property type="molecule type" value="Genomic_DNA"/>
</dbReference>
<sequence length="142" mass="16308">MTNEELHKIINCINEQDLKRLATFGIFAINDDWDEIAIKANKEGLQLFALQLLRASQQTKDVLLDKGNNVIPLNSNTEWVDPESDIKISYVEQVDKTDQAQKVDDKKETFSDKSMKYGCFAILILLVLSIFVGLWTLVKWLF</sequence>
<name>A0A6I6G6W2_9BACT</name>
<dbReference type="RefSeq" id="WP_157478772.1">
    <property type="nucleotide sequence ID" value="NZ_CP046566.1"/>
</dbReference>
<gene>
    <name evidence="2" type="ORF">GLV81_10185</name>
</gene>
<evidence type="ECO:0000313" key="2">
    <source>
        <dbReference type="EMBL" id="QGW28416.1"/>
    </source>
</evidence>
<evidence type="ECO:0000313" key="3">
    <source>
        <dbReference type="Proteomes" id="UP000426027"/>
    </source>
</evidence>
<proteinExistence type="predicted"/>
<reference evidence="2 3" key="1">
    <citation type="submission" date="2019-11" db="EMBL/GenBank/DDBJ databases">
        <authorList>
            <person name="Im W.T."/>
        </authorList>
    </citation>
    <scope>NUCLEOTIDE SEQUENCE [LARGE SCALE GENOMIC DNA]</scope>
    <source>
        <strain evidence="2 3">SB-02</strain>
    </source>
</reference>
<dbReference type="KEGG" id="fls:GLV81_10185"/>